<keyword evidence="2" id="KW-1185">Reference proteome</keyword>
<accession>A0A371G7G5</accession>
<dbReference type="OrthoDB" id="411615at2759"/>
<protein>
    <recommendedName>
        <fullName evidence="3">Reverse transcriptase Ty1/copia-type domain-containing protein</fullName>
    </recommendedName>
</protein>
<evidence type="ECO:0000313" key="1">
    <source>
        <dbReference type="EMBL" id="RDX86467.1"/>
    </source>
</evidence>
<evidence type="ECO:0000313" key="2">
    <source>
        <dbReference type="Proteomes" id="UP000257109"/>
    </source>
</evidence>
<dbReference type="Proteomes" id="UP000257109">
    <property type="component" value="Unassembled WGS sequence"/>
</dbReference>
<evidence type="ECO:0008006" key="3">
    <source>
        <dbReference type="Google" id="ProtNLM"/>
    </source>
</evidence>
<reference evidence="1" key="1">
    <citation type="submission" date="2018-05" db="EMBL/GenBank/DDBJ databases">
        <title>Draft genome of Mucuna pruriens seed.</title>
        <authorList>
            <person name="Nnadi N.E."/>
            <person name="Vos R."/>
            <person name="Hasami M.H."/>
            <person name="Devisetty U.K."/>
            <person name="Aguiy J.C."/>
        </authorList>
    </citation>
    <scope>NUCLEOTIDE SEQUENCE [LARGE SCALE GENOMIC DNA]</scope>
    <source>
        <strain evidence="1">JCA_2017</strain>
    </source>
</reference>
<organism evidence="1 2">
    <name type="scientific">Mucuna pruriens</name>
    <name type="common">Velvet bean</name>
    <name type="synonym">Dolichos pruriens</name>
    <dbReference type="NCBI Taxonomy" id="157652"/>
    <lineage>
        <taxon>Eukaryota</taxon>
        <taxon>Viridiplantae</taxon>
        <taxon>Streptophyta</taxon>
        <taxon>Embryophyta</taxon>
        <taxon>Tracheophyta</taxon>
        <taxon>Spermatophyta</taxon>
        <taxon>Magnoliopsida</taxon>
        <taxon>eudicotyledons</taxon>
        <taxon>Gunneridae</taxon>
        <taxon>Pentapetalae</taxon>
        <taxon>rosids</taxon>
        <taxon>fabids</taxon>
        <taxon>Fabales</taxon>
        <taxon>Fabaceae</taxon>
        <taxon>Papilionoideae</taxon>
        <taxon>50 kb inversion clade</taxon>
        <taxon>NPAAA clade</taxon>
        <taxon>indigoferoid/millettioid clade</taxon>
        <taxon>Phaseoleae</taxon>
        <taxon>Mucuna</taxon>
    </lineage>
</organism>
<dbReference type="EMBL" id="QJKJ01006512">
    <property type="protein sequence ID" value="RDX86467.1"/>
    <property type="molecule type" value="Genomic_DNA"/>
</dbReference>
<name>A0A371G7G5_MUCPR</name>
<comment type="caution">
    <text evidence="1">The sequence shown here is derived from an EMBL/GenBank/DDBJ whole genome shotgun (WGS) entry which is preliminary data.</text>
</comment>
<proteinExistence type="predicted"/>
<sequence length="184" mass="21374">MNFGLAKSQVSNIFTFGVVQLNSKFYDPTSRTLFETGNVRILEEVEFEKEKNIRNVVFQEESVNDIGQVLMPITVQETTSVIGDNQPQHPQEVSLRKSIRERRHVIPDDYIVFLQEHEDDIDSTKDYPINFCQAMQSSNFQKWIDVMKDEIKSMQDNDVWDLVDLPEGVKPIGCKWLFKTKKGL</sequence>
<gene>
    <name evidence="1" type="ORF">CR513_32197</name>
</gene>
<feature type="non-terminal residue" evidence="1">
    <location>
        <position position="1"/>
    </location>
</feature>
<dbReference type="AlphaFoldDB" id="A0A371G7G5"/>